<evidence type="ECO:0000256" key="1">
    <source>
        <dbReference type="SAM" id="MobiDB-lite"/>
    </source>
</evidence>
<dbReference type="GeneID" id="54581116"/>
<dbReference type="EMBL" id="ML987190">
    <property type="protein sequence ID" value="KAF2254244.1"/>
    <property type="molecule type" value="Genomic_DNA"/>
</dbReference>
<keyword evidence="3" id="KW-1185">Reference proteome</keyword>
<name>A0A6A6IUX3_9PLEO</name>
<protein>
    <submittedName>
        <fullName evidence="2">Uncharacterized protein</fullName>
    </submittedName>
</protein>
<proteinExistence type="predicted"/>
<dbReference type="RefSeq" id="XP_033689248.1">
    <property type="nucleotide sequence ID" value="XM_033827786.1"/>
</dbReference>
<organism evidence="2 3">
    <name type="scientific">Trematosphaeria pertusa</name>
    <dbReference type="NCBI Taxonomy" id="390896"/>
    <lineage>
        <taxon>Eukaryota</taxon>
        <taxon>Fungi</taxon>
        <taxon>Dikarya</taxon>
        <taxon>Ascomycota</taxon>
        <taxon>Pezizomycotina</taxon>
        <taxon>Dothideomycetes</taxon>
        <taxon>Pleosporomycetidae</taxon>
        <taxon>Pleosporales</taxon>
        <taxon>Massarineae</taxon>
        <taxon>Trematosphaeriaceae</taxon>
        <taxon>Trematosphaeria</taxon>
    </lineage>
</organism>
<sequence>MTHYRDESSSLKMQNQLSGGAPVHSEPGACTVVDPPSPLSLSPPRRLSLSQPQHPTTAVENLLNLIRQLRDGTYDSPAEDIIIPLTSDEYDAFETAIKADTGLHGWVYDKLRCSWLATTCQLIIKMATIPHETWINISMDALKDATTQTIQELPETSVAHDLFRTLNFNGGGGVTRPGPRTKGKLCPDRSIYSNINASWCPCVVSETAYSQQLDSIEDKVKHWVTMYEGNINTIIVWKLHYGPPQSKKAMYQIYRVRKYEEQGRVRVDVQPTPLTSFRSSDGQVEPGAFRLKLSDLCPAGALELDSADNVEISIPHSTLAGLLTEVEAIREKDEQLKEPSNRRIKYSFLPPSTT</sequence>
<reference evidence="2" key="1">
    <citation type="journal article" date="2020" name="Stud. Mycol.">
        <title>101 Dothideomycetes genomes: a test case for predicting lifestyles and emergence of pathogens.</title>
        <authorList>
            <person name="Haridas S."/>
            <person name="Albert R."/>
            <person name="Binder M."/>
            <person name="Bloem J."/>
            <person name="Labutti K."/>
            <person name="Salamov A."/>
            <person name="Andreopoulos B."/>
            <person name="Baker S."/>
            <person name="Barry K."/>
            <person name="Bills G."/>
            <person name="Bluhm B."/>
            <person name="Cannon C."/>
            <person name="Castanera R."/>
            <person name="Culley D."/>
            <person name="Daum C."/>
            <person name="Ezra D."/>
            <person name="Gonzalez J."/>
            <person name="Henrissat B."/>
            <person name="Kuo A."/>
            <person name="Liang C."/>
            <person name="Lipzen A."/>
            <person name="Lutzoni F."/>
            <person name="Magnuson J."/>
            <person name="Mondo S."/>
            <person name="Nolan M."/>
            <person name="Ohm R."/>
            <person name="Pangilinan J."/>
            <person name="Park H.-J."/>
            <person name="Ramirez L."/>
            <person name="Alfaro M."/>
            <person name="Sun H."/>
            <person name="Tritt A."/>
            <person name="Yoshinaga Y."/>
            <person name="Zwiers L.-H."/>
            <person name="Turgeon B."/>
            <person name="Goodwin S."/>
            <person name="Spatafora J."/>
            <person name="Crous P."/>
            <person name="Grigoriev I."/>
        </authorList>
    </citation>
    <scope>NUCLEOTIDE SEQUENCE</scope>
    <source>
        <strain evidence="2">CBS 122368</strain>
    </source>
</reference>
<evidence type="ECO:0000313" key="2">
    <source>
        <dbReference type="EMBL" id="KAF2254244.1"/>
    </source>
</evidence>
<gene>
    <name evidence="2" type="ORF">BU26DRAFT_514217</name>
</gene>
<evidence type="ECO:0000313" key="3">
    <source>
        <dbReference type="Proteomes" id="UP000800094"/>
    </source>
</evidence>
<accession>A0A6A6IUX3</accession>
<feature type="compositionally biased region" description="Low complexity" evidence="1">
    <location>
        <begin position="39"/>
        <end position="53"/>
    </location>
</feature>
<feature type="region of interest" description="Disordered" evidence="1">
    <location>
        <begin position="1"/>
        <end position="54"/>
    </location>
</feature>
<dbReference type="Proteomes" id="UP000800094">
    <property type="component" value="Unassembled WGS sequence"/>
</dbReference>
<dbReference type="OrthoDB" id="3485856at2759"/>
<dbReference type="AlphaFoldDB" id="A0A6A6IUX3"/>